<gene>
    <name evidence="2" type="ORF">CAOG_008159</name>
</gene>
<dbReference type="Proteomes" id="UP000008743">
    <property type="component" value="Unassembled WGS sequence"/>
</dbReference>
<dbReference type="AlphaFoldDB" id="A0A0D2X5P1"/>
<organism evidence="2 3">
    <name type="scientific">Capsaspora owczarzaki (strain ATCC 30864)</name>
    <dbReference type="NCBI Taxonomy" id="595528"/>
    <lineage>
        <taxon>Eukaryota</taxon>
        <taxon>Filasterea</taxon>
        <taxon>Capsaspora</taxon>
    </lineage>
</organism>
<dbReference type="eggNOG" id="ENOG502S3F1">
    <property type="taxonomic scope" value="Eukaryota"/>
</dbReference>
<protein>
    <submittedName>
        <fullName evidence="2">Uncharacterized protein</fullName>
    </submittedName>
</protein>
<sequence length="471" mass="51229">MYFRAANTALRIRNKRNVYNVKSKFQKKINNKKSKRNTMNKNNAASPSTTALAFALASGLTPSVGTLSALSAKSELSARGFNALRTNRRRIAHSKASSLESAISASSFESASNNNNNNNNARNNKNTNASVDMADSTCTGSGSGSLSESSDGCGDSADASVNTTTTTTTTTNRHVSTQTTVTQRTASTTVTPTADFTNTNNINISNTTTNRVHLSENFSLEVPVDTASIAYMQRVVSSNEEAGLVVTWFDPFRDYRRMQLSESARRIRDCPNAGGSSVESEVLSFEVINRCFGATLHKTEMEVRYFPHGGSITDYTCRMFGSLVGVSVTRAMNFNRAFTLDDAHKLLSKKLNGIVNANLNSLENWSKQILHVWCSSEEHVRTLVEAYPLLPAATRANTVVVFTIAKADWLFVNPDNRKALAQFARSTAATVAACALGSPATTRTQVRAQLRTTVVQFQQSMCGPMPSIRVM</sequence>
<proteinExistence type="predicted"/>
<feature type="region of interest" description="Disordered" evidence="1">
    <location>
        <begin position="108"/>
        <end position="194"/>
    </location>
</feature>
<dbReference type="OrthoDB" id="10260545at2759"/>
<evidence type="ECO:0000256" key="1">
    <source>
        <dbReference type="SAM" id="MobiDB-lite"/>
    </source>
</evidence>
<dbReference type="InParanoid" id="A0A0D2X5P1"/>
<evidence type="ECO:0000313" key="2">
    <source>
        <dbReference type="EMBL" id="KJE98149.1"/>
    </source>
</evidence>
<dbReference type="EMBL" id="KE346376">
    <property type="protein sequence ID" value="KJE98149.1"/>
    <property type="molecule type" value="Genomic_DNA"/>
</dbReference>
<dbReference type="PhylomeDB" id="A0A0D2X5P1"/>
<name>A0A0D2X5P1_CAPO3</name>
<reference evidence="3" key="1">
    <citation type="submission" date="2011-02" db="EMBL/GenBank/DDBJ databases">
        <title>The Genome Sequence of Capsaspora owczarzaki ATCC 30864.</title>
        <authorList>
            <person name="Russ C."/>
            <person name="Cuomo C."/>
            <person name="Burger G."/>
            <person name="Gray M.W."/>
            <person name="Holland P.W.H."/>
            <person name="King N."/>
            <person name="Lang F.B.F."/>
            <person name="Roger A.J."/>
            <person name="Ruiz-Trillo I."/>
            <person name="Young S.K."/>
            <person name="Zeng Q."/>
            <person name="Gargeya S."/>
            <person name="Alvarado L."/>
            <person name="Berlin A."/>
            <person name="Chapman S.B."/>
            <person name="Chen Z."/>
            <person name="Freedman E."/>
            <person name="Gellesch M."/>
            <person name="Goldberg J."/>
            <person name="Griggs A."/>
            <person name="Gujja S."/>
            <person name="Heilman E."/>
            <person name="Heiman D."/>
            <person name="Howarth C."/>
            <person name="Mehta T."/>
            <person name="Neiman D."/>
            <person name="Pearson M."/>
            <person name="Roberts A."/>
            <person name="Saif S."/>
            <person name="Shea T."/>
            <person name="Shenoy N."/>
            <person name="Sisk P."/>
            <person name="Stolte C."/>
            <person name="Sykes S."/>
            <person name="White J."/>
            <person name="Yandava C."/>
            <person name="Haas B."/>
            <person name="Nusbaum C."/>
            <person name="Birren B."/>
        </authorList>
    </citation>
    <scope>NUCLEOTIDE SEQUENCE</scope>
    <source>
        <strain evidence="3">ATCC 30864</strain>
    </source>
</reference>
<keyword evidence="3" id="KW-1185">Reference proteome</keyword>
<accession>A0A0D2X5P1</accession>
<evidence type="ECO:0000313" key="3">
    <source>
        <dbReference type="Proteomes" id="UP000008743"/>
    </source>
</evidence>
<dbReference type="RefSeq" id="XP_004342760.1">
    <property type="nucleotide sequence ID" value="XM_004342711.1"/>
</dbReference>